<organism evidence="1 2">
    <name type="scientific">Nocardioides flavescens</name>
    <dbReference type="NCBI Taxonomy" id="2691959"/>
    <lineage>
        <taxon>Bacteria</taxon>
        <taxon>Bacillati</taxon>
        <taxon>Actinomycetota</taxon>
        <taxon>Actinomycetes</taxon>
        <taxon>Propionibacteriales</taxon>
        <taxon>Nocardioidaceae</taxon>
        <taxon>Nocardioides</taxon>
    </lineage>
</organism>
<evidence type="ECO:0000313" key="2">
    <source>
        <dbReference type="Proteomes" id="UP000473325"/>
    </source>
</evidence>
<comment type="caution">
    <text evidence="1">The sequence shown here is derived from an EMBL/GenBank/DDBJ whole genome shotgun (WGS) entry which is preliminary data.</text>
</comment>
<dbReference type="RefSeq" id="WP_160878951.1">
    <property type="nucleotide sequence ID" value="NZ_WUEK01000010.1"/>
</dbReference>
<evidence type="ECO:0000313" key="1">
    <source>
        <dbReference type="EMBL" id="MXG91014.1"/>
    </source>
</evidence>
<dbReference type="EMBL" id="WUEK01000010">
    <property type="protein sequence ID" value="MXG91014.1"/>
    <property type="molecule type" value="Genomic_DNA"/>
</dbReference>
<gene>
    <name evidence="1" type="ORF">GRQ65_15810</name>
</gene>
<sequence length="257" mass="26796">MGHYHCIVNLTRRSVLVPMDAGALDKLAEFGVQSGGPAAALLLLLGSERWCGDRIAVVGYEGRPGDLSPEVVAETGLDGTCYYDTASMSCAGELTRDTIERHGVARMEARDFEGRTHWRCQADVVVRPAGVDVAVVNLDRHEALDPAQLGDSRDLHLAAAYGGYGGTTTGLTALLAASIRGGSRGGGDFRGSGALMGSWAGDHIAAVPFRTSEGFTDISAQLRTALAHAGVGDYAADDDGTVIRSRPPWEVAGQGGA</sequence>
<proteinExistence type="predicted"/>
<reference evidence="1 2" key="1">
    <citation type="submission" date="2019-12" db="EMBL/GenBank/DDBJ databases">
        <authorList>
            <person name="Kun Z."/>
        </authorList>
    </citation>
    <scope>NUCLEOTIDE SEQUENCE [LARGE SCALE GENOMIC DNA]</scope>
    <source>
        <strain evidence="1 2">YIM 123512</strain>
    </source>
</reference>
<dbReference type="Proteomes" id="UP000473325">
    <property type="component" value="Unassembled WGS sequence"/>
</dbReference>
<accession>A0A6L7F346</accession>
<name>A0A6L7F346_9ACTN</name>
<keyword evidence="2" id="KW-1185">Reference proteome</keyword>
<dbReference type="AlphaFoldDB" id="A0A6L7F346"/>
<protein>
    <submittedName>
        <fullName evidence="1">Uncharacterized protein</fullName>
    </submittedName>
</protein>